<evidence type="ECO:0000259" key="8">
    <source>
        <dbReference type="Pfam" id="PF08652"/>
    </source>
</evidence>
<dbReference type="GO" id="GO:0005829">
    <property type="term" value="C:cytosol"/>
    <property type="evidence" value="ECO:0007669"/>
    <property type="project" value="TreeGrafter"/>
</dbReference>
<comment type="function">
    <text evidence="5">Decapping enzyme for NAD-capped RNAs: specifically hydrolyzes the nicotinamide adenine dinucleotide (NAD) cap from a subset of RNAs by removing the entire NAD moiety from the 5'-end of an NAD-capped RNA. The NAD-cap is present at the 5'-end of some RNAs and snoRNAs. In contrast to the canonical 5'-end N7 methylguanosine (m7G) cap, the NAD cap promotes mRNA decay. Also acts as a non-canonical decapping enzyme that removes the entire cap structure of m7G capped or incompletely capped RNAs. Has decapping activity toward incomplete 5'-end m7G cap mRNAs such as unmethylated 5'-end-capped RNA (cap0), while it has no activity toward 2'-O-ribose methylated m7G cap (cap1). Also possesses RNA 5'-pyrophosphohydrolase activity by hydrolyzing the 5'-end triphosphate to release pyrophosphates. Stimulates exoribonuclease activity of Rat1, allowing it to degrade RNAs with stable secondary structure more effectively.</text>
</comment>
<comment type="catalytic activity">
    <reaction evidence="3">
        <text>a 5'-end (N(7)-methyl 5'-triphosphoguanosine)-ribonucleoside-ribonucleotide in mRNA + H2O = a (N(7)-methyl 5'-triphosphoguanosine)-nucleoside + a 5'-end phospho-ribonucleoside in mRNA + H(+)</text>
        <dbReference type="Rhea" id="RHEA:66928"/>
        <dbReference type="Rhea" id="RHEA-COMP:15692"/>
        <dbReference type="Rhea" id="RHEA-COMP:17313"/>
        <dbReference type="ChEBI" id="CHEBI:15377"/>
        <dbReference type="ChEBI" id="CHEBI:15378"/>
        <dbReference type="ChEBI" id="CHEBI:138282"/>
        <dbReference type="ChEBI" id="CHEBI:172876"/>
        <dbReference type="ChEBI" id="CHEBI:172877"/>
    </reaction>
    <physiologicalReaction direction="left-to-right" evidence="3">
        <dbReference type="Rhea" id="RHEA:66929"/>
    </physiologicalReaction>
</comment>
<feature type="domain" description="RAI1-like" evidence="8">
    <location>
        <begin position="20"/>
        <end position="359"/>
    </location>
</feature>
<evidence type="ECO:0000256" key="3">
    <source>
        <dbReference type="ARBA" id="ARBA00044676"/>
    </source>
</evidence>
<dbReference type="Pfam" id="PF08652">
    <property type="entry name" value="RAI1"/>
    <property type="match status" value="1"/>
</dbReference>
<comment type="similarity">
    <text evidence="2 7">Belongs to the DXO/Dom3Z family.</text>
</comment>
<evidence type="ECO:0000256" key="2">
    <source>
        <dbReference type="ARBA" id="ARBA00006562"/>
    </source>
</evidence>
<dbReference type="GO" id="GO:0003723">
    <property type="term" value="F:RNA binding"/>
    <property type="evidence" value="ECO:0007669"/>
    <property type="project" value="UniProtKB-KW"/>
</dbReference>
<keyword evidence="7" id="KW-0540">Nuclease</keyword>
<evidence type="ECO:0000256" key="4">
    <source>
        <dbReference type="ARBA" id="ARBA00044692"/>
    </source>
</evidence>
<dbReference type="AlphaFoldDB" id="A0A6A6H1S9"/>
<keyword evidence="7" id="KW-0547">Nucleotide-binding</keyword>
<name>A0A6A6H1S9_VIRVR</name>
<dbReference type="GO" id="GO:0110155">
    <property type="term" value="P:NAD-cap decapping"/>
    <property type="evidence" value="ECO:0007669"/>
    <property type="project" value="TreeGrafter"/>
</dbReference>
<dbReference type="InterPro" id="IPR013961">
    <property type="entry name" value="RAI1"/>
</dbReference>
<dbReference type="GO" id="GO:0000166">
    <property type="term" value="F:nucleotide binding"/>
    <property type="evidence" value="ECO:0007669"/>
    <property type="project" value="UniProtKB-KW"/>
</dbReference>
<evidence type="ECO:0000256" key="1">
    <source>
        <dbReference type="ARBA" id="ARBA00001968"/>
    </source>
</evidence>
<keyword evidence="7" id="KW-0694">RNA-binding</keyword>
<reference evidence="9" key="1">
    <citation type="journal article" date="2020" name="Stud. Mycol.">
        <title>101 Dothideomycetes genomes: a test case for predicting lifestyles and emergence of pathogens.</title>
        <authorList>
            <person name="Haridas S."/>
            <person name="Albert R."/>
            <person name="Binder M."/>
            <person name="Bloem J."/>
            <person name="Labutti K."/>
            <person name="Salamov A."/>
            <person name="Andreopoulos B."/>
            <person name="Baker S."/>
            <person name="Barry K."/>
            <person name="Bills G."/>
            <person name="Bluhm B."/>
            <person name="Cannon C."/>
            <person name="Castanera R."/>
            <person name="Culley D."/>
            <person name="Daum C."/>
            <person name="Ezra D."/>
            <person name="Gonzalez J."/>
            <person name="Henrissat B."/>
            <person name="Kuo A."/>
            <person name="Liang C."/>
            <person name="Lipzen A."/>
            <person name="Lutzoni F."/>
            <person name="Magnuson J."/>
            <person name="Mondo S."/>
            <person name="Nolan M."/>
            <person name="Ohm R."/>
            <person name="Pangilinan J."/>
            <person name="Park H.-J."/>
            <person name="Ramirez L."/>
            <person name="Alfaro M."/>
            <person name="Sun H."/>
            <person name="Tritt A."/>
            <person name="Yoshinaga Y."/>
            <person name="Zwiers L.-H."/>
            <person name="Turgeon B."/>
            <person name="Goodwin S."/>
            <person name="Spatafora J."/>
            <person name="Crous P."/>
            <person name="Grigoriev I."/>
        </authorList>
    </citation>
    <scope>NUCLEOTIDE SEQUENCE</scope>
    <source>
        <strain evidence="9">Tuck. ex Michener</strain>
    </source>
</reference>
<evidence type="ECO:0000313" key="10">
    <source>
        <dbReference type="Proteomes" id="UP000800092"/>
    </source>
</evidence>
<dbReference type="PANTHER" id="PTHR12395:SF9">
    <property type="entry name" value="DECAPPING AND EXORIBONUCLEASE PROTEIN"/>
    <property type="match status" value="1"/>
</dbReference>
<dbReference type="PANTHER" id="PTHR12395">
    <property type="entry name" value="DOM-3 RELATED"/>
    <property type="match status" value="1"/>
</dbReference>
<comment type="catalytic activity">
    <reaction evidence="4">
        <text>a 5'-end triphospho-ribonucleoside in mRNA + H2O = a 5'-end phospho-ribonucleoside in mRNA + diphosphate + H(+)</text>
        <dbReference type="Rhea" id="RHEA:78683"/>
        <dbReference type="Rhea" id="RHEA-COMP:15692"/>
        <dbReference type="Rhea" id="RHEA-COMP:17164"/>
        <dbReference type="ChEBI" id="CHEBI:15377"/>
        <dbReference type="ChEBI" id="CHEBI:15378"/>
        <dbReference type="ChEBI" id="CHEBI:33019"/>
        <dbReference type="ChEBI" id="CHEBI:138282"/>
        <dbReference type="ChEBI" id="CHEBI:167618"/>
    </reaction>
    <physiologicalReaction direction="left-to-right" evidence="4">
        <dbReference type="Rhea" id="RHEA:78684"/>
    </physiologicalReaction>
</comment>
<comment type="catalytic activity">
    <reaction evidence="6">
        <text>a 5'-end NAD(+)-phospho-ribonucleoside in mRNA + H2O = a 5'-end phospho-ribonucleoside in mRNA + NAD(+) + H(+)</text>
        <dbReference type="Rhea" id="RHEA:60880"/>
        <dbReference type="Rhea" id="RHEA-COMP:15692"/>
        <dbReference type="Rhea" id="RHEA-COMP:15698"/>
        <dbReference type="ChEBI" id="CHEBI:15377"/>
        <dbReference type="ChEBI" id="CHEBI:15378"/>
        <dbReference type="ChEBI" id="CHEBI:57540"/>
        <dbReference type="ChEBI" id="CHEBI:138282"/>
        <dbReference type="ChEBI" id="CHEBI:144029"/>
    </reaction>
    <physiologicalReaction direction="left-to-right" evidence="6">
        <dbReference type="Rhea" id="RHEA:60881"/>
    </physiologicalReaction>
</comment>
<organism evidence="9 10">
    <name type="scientific">Viridothelium virens</name>
    <name type="common">Speckled blister lichen</name>
    <name type="synonym">Trypethelium virens</name>
    <dbReference type="NCBI Taxonomy" id="1048519"/>
    <lineage>
        <taxon>Eukaryota</taxon>
        <taxon>Fungi</taxon>
        <taxon>Dikarya</taxon>
        <taxon>Ascomycota</taxon>
        <taxon>Pezizomycotina</taxon>
        <taxon>Dothideomycetes</taxon>
        <taxon>Dothideomycetes incertae sedis</taxon>
        <taxon>Trypetheliales</taxon>
        <taxon>Trypetheliaceae</taxon>
        <taxon>Viridothelium</taxon>
    </lineage>
</organism>
<keyword evidence="7" id="KW-0479">Metal-binding</keyword>
<keyword evidence="10" id="KW-1185">Reference proteome</keyword>
<protein>
    <recommendedName>
        <fullName evidence="7">Decapping nuclease</fullName>
        <ecNumber evidence="7">3.6.1.-</ecNumber>
    </recommendedName>
</protein>
<keyword evidence="7" id="KW-0378">Hydrolase</keyword>
<dbReference type="OrthoDB" id="5853397at2759"/>
<evidence type="ECO:0000313" key="9">
    <source>
        <dbReference type="EMBL" id="KAF2231932.1"/>
    </source>
</evidence>
<sequence>MADFDITPLERFAGTSAAIKRPTEITCFSFDESHEYQPDDSSLHYYYPTQIGVDLSQGYDKFRRLDDTRDDHLDALLQAIMELEMRTGEKCEADIITWRGMMTKIMATPYDNLNDFEMNATCFQGTIFLEEHHDHKLASREEQLRSTRTGAPQDLMMYWGYKFEALSLLPTPWGQTSRDYIENRDQQIVSNYAQYCSVVRTGIGGKMLILGGEVDGIWDAKPADPNQGINWVELKTTAKPNKSPGGMLTYERKLLKYWIQSFLLGVPKIIVGFRDRGGILVGQEELETKKIPGTVARVGQASWDGNVCINFAAAFLEHLRNTITGEGVWRIRHRHRSGPVEIFKIEESGHGGILSQQFKDWRQRTLATEVAGLL</sequence>
<dbReference type="GO" id="GO:0046872">
    <property type="term" value="F:metal ion binding"/>
    <property type="evidence" value="ECO:0007669"/>
    <property type="project" value="UniProtKB-KW"/>
</dbReference>
<keyword evidence="7" id="KW-0539">Nucleus</keyword>
<dbReference type="EC" id="3.6.1.-" evidence="7"/>
<dbReference type="GO" id="GO:0004518">
    <property type="term" value="F:nuclease activity"/>
    <property type="evidence" value="ECO:0007669"/>
    <property type="project" value="UniProtKB-KW"/>
</dbReference>
<gene>
    <name evidence="9" type="ORF">EV356DRAFT_489456</name>
</gene>
<dbReference type="GO" id="GO:0005634">
    <property type="term" value="C:nucleus"/>
    <property type="evidence" value="ECO:0007669"/>
    <property type="project" value="UniProtKB-SubCell"/>
</dbReference>
<dbReference type="GO" id="GO:0034353">
    <property type="term" value="F:mRNA 5'-diphosphatase activity"/>
    <property type="evidence" value="ECO:0007669"/>
    <property type="project" value="TreeGrafter"/>
</dbReference>
<dbReference type="EMBL" id="ML991821">
    <property type="protein sequence ID" value="KAF2231932.1"/>
    <property type="molecule type" value="Genomic_DNA"/>
</dbReference>
<dbReference type="GO" id="GO:0000956">
    <property type="term" value="P:nuclear-transcribed mRNA catabolic process"/>
    <property type="evidence" value="ECO:0007669"/>
    <property type="project" value="TreeGrafter"/>
</dbReference>
<evidence type="ECO:0000256" key="5">
    <source>
        <dbReference type="ARBA" id="ARBA00046211"/>
    </source>
</evidence>
<dbReference type="Proteomes" id="UP000800092">
    <property type="component" value="Unassembled WGS sequence"/>
</dbReference>
<proteinExistence type="inferred from homology"/>
<comment type="cofactor">
    <cofactor evidence="1 7">
        <name>a divalent metal cation</name>
        <dbReference type="ChEBI" id="CHEBI:60240"/>
    </cofactor>
</comment>
<evidence type="ECO:0000256" key="7">
    <source>
        <dbReference type="RuleBase" id="RU367113"/>
    </source>
</evidence>
<accession>A0A6A6H1S9</accession>
<comment type="subcellular location">
    <subcellularLocation>
        <location evidence="7">Nucleus</location>
    </subcellularLocation>
</comment>
<dbReference type="InterPro" id="IPR039039">
    <property type="entry name" value="RAI1-like_fam"/>
</dbReference>
<evidence type="ECO:0000256" key="6">
    <source>
        <dbReference type="ARBA" id="ARBA00048124"/>
    </source>
</evidence>